<sequence length="207" mass="22662">MARPHRPAPRTLGALSLVATVALLPVVRTWGLQWGATEDELDAVLAGDDVVRDPGLVATRAVTIAAPAQDVWPWLVQLGQGRGGFYSYDWLENAVGLGIRSADRVEERWQDLAPGDEVHLAASAALAVTTVDPPHALVLTAPDATFSWAFTLHPGRDRTTRLVVRERYARPQWWAVPLNEALGLASSVMSRRMLLGVRERAERHAAR</sequence>
<evidence type="ECO:0008006" key="3">
    <source>
        <dbReference type="Google" id="ProtNLM"/>
    </source>
</evidence>
<proteinExistence type="predicted"/>
<dbReference type="Proteomes" id="UP000315842">
    <property type="component" value="Unassembled WGS sequence"/>
</dbReference>
<keyword evidence="2" id="KW-1185">Reference proteome</keyword>
<dbReference type="Gene3D" id="3.30.530.20">
    <property type="match status" value="1"/>
</dbReference>
<gene>
    <name evidence="1" type="ORF">CUD01_27240</name>
</gene>
<accession>A0A4Y3KH58</accession>
<dbReference type="RefSeq" id="WP_141321901.1">
    <property type="nucleotide sequence ID" value="NZ_BJLP01000054.1"/>
</dbReference>
<reference evidence="1 2" key="1">
    <citation type="submission" date="2019-06" db="EMBL/GenBank/DDBJ databases">
        <title>Whole genome shotgun sequence of Cellulomonas uda NBRC 3747.</title>
        <authorList>
            <person name="Hosoyama A."/>
            <person name="Uohara A."/>
            <person name="Ohji S."/>
            <person name="Ichikawa N."/>
        </authorList>
    </citation>
    <scope>NUCLEOTIDE SEQUENCE [LARGE SCALE GENOMIC DNA]</scope>
    <source>
        <strain evidence="1 2">NBRC 3747</strain>
    </source>
</reference>
<dbReference type="AlphaFoldDB" id="A0A4Y3KH58"/>
<dbReference type="InterPro" id="IPR023393">
    <property type="entry name" value="START-like_dom_sf"/>
</dbReference>
<name>A0A4Y3KH58_CELUD</name>
<evidence type="ECO:0000313" key="1">
    <source>
        <dbReference type="EMBL" id="GEA82280.1"/>
    </source>
</evidence>
<dbReference type="SUPFAM" id="SSF55961">
    <property type="entry name" value="Bet v1-like"/>
    <property type="match status" value="1"/>
</dbReference>
<protein>
    <recommendedName>
        <fullName evidence="3">Polyketide cyclase</fullName>
    </recommendedName>
</protein>
<dbReference type="EMBL" id="BJLP01000054">
    <property type="protein sequence ID" value="GEA82280.1"/>
    <property type="molecule type" value="Genomic_DNA"/>
</dbReference>
<comment type="caution">
    <text evidence="1">The sequence shown here is derived from an EMBL/GenBank/DDBJ whole genome shotgun (WGS) entry which is preliminary data.</text>
</comment>
<evidence type="ECO:0000313" key="2">
    <source>
        <dbReference type="Proteomes" id="UP000315842"/>
    </source>
</evidence>
<organism evidence="1 2">
    <name type="scientific">Cellulomonas uda</name>
    <dbReference type="NCBI Taxonomy" id="1714"/>
    <lineage>
        <taxon>Bacteria</taxon>
        <taxon>Bacillati</taxon>
        <taxon>Actinomycetota</taxon>
        <taxon>Actinomycetes</taxon>
        <taxon>Micrococcales</taxon>
        <taxon>Cellulomonadaceae</taxon>
        <taxon>Cellulomonas</taxon>
    </lineage>
</organism>